<dbReference type="PRINTS" id="PR00081">
    <property type="entry name" value="GDHRDH"/>
</dbReference>
<evidence type="ECO:0000256" key="3">
    <source>
        <dbReference type="RuleBase" id="RU000363"/>
    </source>
</evidence>
<dbReference type="SMART" id="SM00822">
    <property type="entry name" value="PKS_KR"/>
    <property type="match status" value="1"/>
</dbReference>
<evidence type="ECO:0000256" key="1">
    <source>
        <dbReference type="ARBA" id="ARBA00006484"/>
    </source>
</evidence>
<dbReference type="InterPro" id="IPR057326">
    <property type="entry name" value="KR_dom"/>
</dbReference>
<dbReference type="PRINTS" id="PR00080">
    <property type="entry name" value="SDRFAMILY"/>
</dbReference>
<feature type="domain" description="Ketoreductase" evidence="4">
    <location>
        <begin position="7"/>
        <end position="250"/>
    </location>
</feature>
<dbReference type="PANTHER" id="PTHR42760:SF115">
    <property type="entry name" value="3-OXOACYL-[ACYL-CARRIER-PROTEIN] REDUCTASE FABG"/>
    <property type="match status" value="1"/>
</dbReference>
<sequence length="330" mass="33494">MIESDGRVVVVTGAAAGIGAAVAAELAAGARTLALWDRDPRVHEVAAEIARRATEYAATTGAVRYAAASGIAEPEQRQAVVGIVEPEQPQAAAGIAEAALPQAVAVIAAEVDVADRKSVEAAFDRLTAAHGPADVLVHAAGVMDAGTALDITPESWDRSFAVNATGTMHVTQRAARDMTAAGRGAIVVVSSNAAATPRVGMAAYCASKAAATAFTRALALQVAPFGVRVNLVSPGSTNTAMLRGLQPAADTGGVAGSSALDEAVRPRPLDPAAHAALLDGDPGAYRLGIPLRRIAEPADIAAAIRFLVSDDARHITMHDLRVDGGATLDM</sequence>
<keyword evidence="6" id="KW-1185">Reference proteome</keyword>
<dbReference type="SUPFAM" id="SSF51735">
    <property type="entry name" value="NAD(P)-binding Rossmann-fold domains"/>
    <property type="match status" value="1"/>
</dbReference>
<dbReference type="InterPro" id="IPR002347">
    <property type="entry name" value="SDR_fam"/>
</dbReference>
<proteinExistence type="inferred from homology"/>
<evidence type="ECO:0000259" key="4">
    <source>
        <dbReference type="SMART" id="SM00822"/>
    </source>
</evidence>
<dbReference type="PROSITE" id="PS00061">
    <property type="entry name" value="ADH_SHORT"/>
    <property type="match status" value="1"/>
</dbReference>
<protein>
    <submittedName>
        <fullName evidence="5">SDR family oxidoreductase</fullName>
    </submittedName>
</protein>
<dbReference type="Pfam" id="PF00106">
    <property type="entry name" value="adh_short"/>
    <property type="match status" value="1"/>
</dbReference>
<evidence type="ECO:0000313" key="6">
    <source>
        <dbReference type="Proteomes" id="UP000602198"/>
    </source>
</evidence>
<dbReference type="RefSeq" id="WP_201945768.1">
    <property type="nucleotide sequence ID" value="NZ_JAERRJ010000003.1"/>
</dbReference>
<evidence type="ECO:0000256" key="2">
    <source>
        <dbReference type="ARBA" id="ARBA00023002"/>
    </source>
</evidence>
<dbReference type="Gene3D" id="3.40.50.720">
    <property type="entry name" value="NAD(P)-binding Rossmann-like Domain"/>
    <property type="match status" value="1"/>
</dbReference>
<accession>A0ABS1M6A3</accession>
<gene>
    <name evidence="5" type="ORF">JK358_09665</name>
</gene>
<comment type="caution">
    <text evidence="5">The sequence shown here is derived from an EMBL/GenBank/DDBJ whole genome shotgun (WGS) entry which is preliminary data.</text>
</comment>
<keyword evidence="2" id="KW-0560">Oxidoreductase</keyword>
<dbReference type="PANTHER" id="PTHR42760">
    <property type="entry name" value="SHORT-CHAIN DEHYDROGENASES/REDUCTASES FAMILY MEMBER"/>
    <property type="match status" value="1"/>
</dbReference>
<comment type="similarity">
    <text evidence="1 3">Belongs to the short-chain dehydrogenases/reductases (SDR) family.</text>
</comment>
<dbReference type="EMBL" id="JAERRJ010000003">
    <property type="protein sequence ID" value="MBL1074663.1"/>
    <property type="molecule type" value="Genomic_DNA"/>
</dbReference>
<reference evidence="5 6" key="1">
    <citation type="submission" date="2021-01" db="EMBL/GenBank/DDBJ databases">
        <title>WGS of actinomycetes isolated from Thailand.</title>
        <authorList>
            <person name="Thawai C."/>
        </authorList>
    </citation>
    <scope>NUCLEOTIDE SEQUENCE [LARGE SCALE GENOMIC DNA]</scope>
    <source>
        <strain evidence="5 6">LPG 2</strain>
    </source>
</reference>
<dbReference type="Pfam" id="PF13561">
    <property type="entry name" value="adh_short_C2"/>
    <property type="match status" value="1"/>
</dbReference>
<dbReference type="Proteomes" id="UP000602198">
    <property type="component" value="Unassembled WGS sequence"/>
</dbReference>
<dbReference type="InterPro" id="IPR036291">
    <property type="entry name" value="NAD(P)-bd_dom_sf"/>
</dbReference>
<name>A0ABS1M6A3_9NOCA</name>
<evidence type="ECO:0000313" key="5">
    <source>
        <dbReference type="EMBL" id="MBL1074663.1"/>
    </source>
</evidence>
<dbReference type="InterPro" id="IPR020904">
    <property type="entry name" value="Sc_DH/Rdtase_CS"/>
</dbReference>
<organism evidence="5 6">
    <name type="scientific">Nocardia acididurans</name>
    <dbReference type="NCBI Taxonomy" id="2802282"/>
    <lineage>
        <taxon>Bacteria</taxon>
        <taxon>Bacillati</taxon>
        <taxon>Actinomycetota</taxon>
        <taxon>Actinomycetes</taxon>
        <taxon>Mycobacteriales</taxon>
        <taxon>Nocardiaceae</taxon>
        <taxon>Nocardia</taxon>
    </lineage>
</organism>